<dbReference type="OMA" id="QAIHPTE"/>
<dbReference type="Proteomes" id="UP000054558">
    <property type="component" value="Unassembled WGS sequence"/>
</dbReference>
<dbReference type="AlphaFoldDB" id="A0A1Y1IIU1"/>
<dbReference type="InterPro" id="IPR001680">
    <property type="entry name" value="WD40_rpt"/>
</dbReference>
<reference evidence="6 7" key="1">
    <citation type="journal article" date="2014" name="Nat. Commun.">
        <title>Klebsormidium flaccidum genome reveals primary factors for plant terrestrial adaptation.</title>
        <authorList>
            <person name="Hori K."/>
            <person name="Maruyama F."/>
            <person name="Fujisawa T."/>
            <person name="Togashi T."/>
            <person name="Yamamoto N."/>
            <person name="Seo M."/>
            <person name="Sato S."/>
            <person name="Yamada T."/>
            <person name="Mori H."/>
            <person name="Tajima N."/>
            <person name="Moriyama T."/>
            <person name="Ikeuchi M."/>
            <person name="Watanabe M."/>
            <person name="Wada H."/>
            <person name="Kobayashi K."/>
            <person name="Saito M."/>
            <person name="Masuda T."/>
            <person name="Sasaki-Sekimoto Y."/>
            <person name="Mashiguchi K."/>
            <person name="Awai K."/>
            <person name="Shimojima M."/>
            <person name="Masuda S."/>
            <person name="Iwai M."/>
            <person name="Nobusawa T."/>
            <person name="Narise T."/>
            <person name="Kondo S."/>
            <person name="Saito H."/>
            <person name="Sato R."/>
            <person name="Murakawa M."/>
            <person name="Ihara Y."/>
            <person name="Oshima-Yamada Y."/>
            <person name="Ohtaka K."/>
            <person name="Satoh M."/>
            <person name="Sonobe K."/>
            <person name="Ishii M."/>
            <person name="Ohtani R."/>
            <person name="Kanamori-Sato M."/>
            <person name="Honoki R."/>
            <person name="Miyazaki D."/>
            <person name="Mochizuki H."/>
            <person name="Umetsu J."/>
            <person name="Higashi K."/>
            <person name="Shibata D."/>
            <person name="Kamiya Y."/>
            <person name="Sato N."/>
            <person name="Nakamura Y."/>
            <person name="Tabata S."/>
            <person name="Ida S."/>
            <person name="Kurokawa K."/>
            <person name="Ohta H."/>
        </authorList>
    </citation>
    <scope>NUCLEOTIDE SEQUENCE [LARGE SCALE GENOMIC DNA]</scope>
    <source>
        <strain evidence="6 7">NIES-2285</strain>
    </source>
</reference>
<sequence length="389" mass="42303">MEGGEAAQISLEAQPFDVHIHPELPVVAAGIITGQVEIFRYGDDTPPRQLLSYPAHTDTCRALRFMDGGRLLLSCSADRSILCTDAITGQKVARLENAHAAAINRMEALSETTLATGDDEGAIKLWDTRAQDCTALFDVHEDFIADFEHVADSQHLLAASGDGTLSVCNLRKNKLEARSENAEDELLSVVTTKQGRKIVCGSQSGVLSLYSWGAWNDCSDRFPGHPASVDALVRLDEDTVVTGSSDGLIRIVSVLPNKMLGIVGEHAEYPIERLAFSPDRRTLVSASHDHTLKLWDTAYLLEEDDEDEAKEGRQLESAEKPEAMEEDEAGGSGRPPVMVADKGKAKVDDVADTESDEDSDAPKSRKSKRKGKRKKAGKKPKGSSFFDDL</sequence>
<dbReference type="InterPro" id="IPR015943">
    <property type="entry name" value="WD40/YVTN_repeat-like_dom_sf"/>
</dbReference>
<accession>A0A1Y1IIU1</accession>
<evidence type="ECO:0000256" key="5">
    <source>
        <dbReference type="SAM" id="MobiDB-lite"/>
    </source>
</evidence>
<dbReference type="Gene3D" id="2.130.10.10">
    <property type="entry name" value="YVTN repeat-like/Quinoprotein amine dehydrogenase"/>
    <property type="match status" value="2"/>
</dbReference>
<keyword evidence="2 4" id="KW-0853">WD repeat</keyword>
<organism evidence="6 7">
    <name type="scientific">Klebsormidium nitens</name>
    <name type="common">Green alga</name>
    <name type="synonym">Ulothrix nitens</name>
    <dbReference type="NCBI Taxonomy" id="105231"/>
    <lineage>
        <taxon>Eukaryota</taxon>
        <taxon>Viridiplantae</taxon>
        <taxon>Streptophyta</taxon>
        <taxon>Klebsormidiophyceae</taxon>
        <taxon>Klebsormidiales</taxon>
        <taxon>Klebsormidiaceae</taxon>
        <taxon>Klebsormidium</taxon>
    </lineage>
</organism>
<dbReference type="SUPFAM" id="SSF50978">
    <property type="entry name" value="WD40 repeat-like"/>
    <property type="match status" value="1"/>
</dbReference>
<gene>
    <name evidence="6" type="ORF">KFL_006840080</name>
</gene>
<dbReference type="OrthoDB" id="2288928at2759"/>
<dbReference type="SMART" id="SM00320">
    <property type="entry name" value="WD40"/>
    <property type="match status" value="6"/>
</dbReference>
<dbReference type="PANTHER" id="PTHR44019">
    <property type="entry name" value="WD REPEAT-CONTAINING PROTEIN 55"/>
    <property type="match status" value="1"/>
</dbReference>
<protein>
    <submittedName>
        <fullName evidence="6">Uncharacterized protein</fullName>
    </submittedName>
</protein>
<proteinExistence type="inferred from homology"/>
<evidence type="ECO:0000313" key="6">
    <source>
        <dbReference type="EMBL" id="GAQ90785.1"/>
    </source>
</evidence>
<dbReference type="PROSITE" id="PS50082">
    <property type="entry name" value="WD_REPEATS_2"/>
    <property type="match status" value="2"/>
</dbReference>
<dbReference type="PANTHER" id="PTHR44019:SF20">
    <property type="entry name" value="WD REPEAT-CONTAINING PROTEIN 55"/>
    <property type="match status" value="1"/>
</dbReference>
<keyword evidence="7" id="KW-1185">Reference proteome</keyword>
<dbReference type="Pfam" id="PF24796">
    <property type="entry name" value="WDR55"/>
    <property type="match status" value="1"/>
</dbReference>
<feature type="compositionally biased region" description="Acidic residues" evidence="5">
    <location>
        <begin position="350"/>
        <end position="359"/>
    </location>
</feature>
<evidence type="ECO:0000256" key="4">
    <source>
        <dbReference type="PROSITE-ProRule" id="PRU00221"/>
    </source>
</evidence>
<feature type="compositionally biased region" description="Basic residues" evidence="5">
    <location>
        <begin position="364"/>
        <end position="381"/>
    </location>
</feature>
<feature type="repeat" description="WD" evidence="4">
    <location>
        <begin position="96"/>
        <end position="136"/>
    </location>
</feature>
<dbReference type="STRING" id="105231.A0A1Y1IIU1"/>
<keyword evidence="3" id="KW-0677">Repeat</keyword>
<comment type="similarity">
    <text evidence="1">Belongs to the WD repeat WDR55 family.</text>
</comment>
<dbReference type="InterPro" id="IPR036322">
    <property type="entry name" value="WD40_repeat_dom_sf"/>
</dbReference>
<feature type="compositionally biased region" description="Basic and acidic residues" evidence="5">
    <location>
        <begin position="310"/>
        <end position="323"/>
    </location>
</feature>
<feature type="region of interest" description="Disordered" evidence="5">
    <location>
        <begin position="305"/>
        <end position="389"/>
    </location>
</feature>
<dbReference type="PROSITE" id="PS50294">
    <property type="entry name" value="WD_REPEATS_REGION"/>
    <property type="match status" value="1"/>
</dbReference>
<evidence type="ECO:0000256" key="1">
    <source>
        <dbReference type="ARBA" id="ARBA00007625"/>
    </source>
</evidence>
<dbReference type="EMBL" id="DF237633">
    <property type="protein sequence ID" value="GAQ90785.1"/>
    <property type="molecule type" value="Genomic_DNA"/>
</dbReference>
<name>A0A1Y1IIU1_KLENI</name>
<evidence type="ECO:0000256" key="3">
    <source>
        <dbReference type="ARBA" id="ARBA00022737"/>
    </source>
</evidence>
<dbReference type="InterPro" id="IPR050505">
    <property type="entry name" value="WDR55/POC1"/>
</dbReference>
<evidence type="ECO:0000256" key="2">
    <source>
        <dbReference type="ARBA" id="ARBA00022574"/>
    </source>
</evidence>
<evidence type="ECO:0000313" key="7">
    <source>
        <dbReference type="Proteomes" id="UP000054558"/>
    </source>
</evidence>
<feature type="repeat" description="WD" evidence="4">
    <location>
        <begin position="271"/>
        <end position="296"/>
    </location>
</feature>